<comment type="subcellular location">
    <subcellularLocation>
        <location evidence="1">Cell membrane</location>
        <topology evidence="1">Multi-pass membrane protein</topology>
    </subcellularLocation>
</comment>
<accession>A0ABT4L6D2</accession>
<evidence type="ECO:0000259" key="8">
    <source>
        <dbReference type="Pfam" id="PF01757"/>
    </source>
</evidence>
<gene>
    <name evidence="9" type="ORF">O0955_05660</name>
</gene>
<evidence type="ECO:0000313" key="10">
    <source>
        <dbReference type="Proteomes" id="UP001144347"/>
    </source>
</evidence>
<dbReference type="RefSeq" id="WP_269426549.1">
    <property type="nucleotide sequence ID" value="NZ_JAPWGM010000001.1"/>
</dbReference>
<protein>
    <submittedName>
        <fullName evidence="9">Acyltransferase</fullName>
    </submittedName>
</protein>
<dbReference type="EMBL" id="JAPWGM010000001">
    <property type="protein sequence ID" value="MCZ4243487.1"/>
    <property type="molecule type" value="Genomic_DNA"/>
</dbReference>
<sequence length="362" mass="43217">MDIELKKEETPLKKNFDFVDTIRCISMIGIVFEHSASMWGIKYASQNDTWIQISTMQFWKFATIAFFLIAGFLINYKFTEYTPIQYLKRRFRNTIKPWLFWIAVLVILNLIHGAIIYLKGGKDLFGGNISAYFIEEFRYILFESSFWFILNFLICISILLVFKKYIYKLWFGLFWAIVSLIYSLNLYHEWFVTHHSAALFGFVFFLWLGVYLNRYYDRVMHIIYKVKWSWVLIINILFFLLSCAEVMYLMHHGSKDEYNTLRVSNILYSLSMFVLLLKMGSVKFIDKRLKPRTSTFGIYLIHQVLIIRLLPEIFKWNDWNTTTFTVIGNISYSIMRFLIVYSLSFILTRMILKTKQGWIVGG</sequence>
<dbReference type="Pfam" id="PF01757">
    <property type="entry name" value="Acyl_transf_3"/>
    <property type="match status" value="1"/>
</dbReference>
<name>A0ABT4L6D2_9SPHI</name>
<feature type="transmembrane region" description="Helical" evidence="7">
    <location>
        <begin position="266"/>
        <end position="284"/>
    </location>
</feature>
<keyword evidence="10" id="KW-1185">Reference proteome</keyword>
<evidence type="ECO:0000313" key="9">
    <source>
        <dbReference type="EMBL" id="MCZ4243487.1"/>
    </source>
</evidence>
<feature type="transmembrane region" description="Helical" evidence="7">
    <location>
        <begin position="194"/>
        <end position="216"/>
    </location>
</feature>
<organism evidence="9 10">
    <name type="scientific">Pedobacter punctiformis</name>
    <dbReference type="NCBI Taxonomy" id="3004097"/>
    <lineage>
        <taxon>Bacteria</taxon>
        <taxon>Pseudomonadati</taxon>
        <taxon>Bacteroidota</taxon>
        <taxon>Sphingobacteriia</taxon>
        <taxon>Sphingobacteriales</taxon>
        <taxon>Sphingobacteriaceae</taxon>
        <taxon>Pedobacter</taxon>
    </lineage>
</organism>
<feature type="transmembrane region" description="Helical" evidence="7">
    <location>
        <begin position="138"/>
        <end position="162"/>
    </location>
</feature>
<feature type="transmembrane region" description="Helical" evidence="7">
    <location>
        <begin position="169"/>
        <end position="188"/>
    </location>
</feature>
<evidence type="ECO:0000256" key="2">
    <source>
        <dbReference type="ARBA" id="ARBA00007400"/>
    </source>
</evidence>
<evidence type="ECO:0000256" key="6">
    <source>
        <dbReference type="ARBA" id="ARBA00023136"/>
    </source>
</evidence>
<evidence type="ECO:0000256" key="3">
    <source>
        <dbReference type="ARBA" id="ARBA00022475"/>
    </source>
</evidence>
<feature type="transmembrane region" description="Helical" evidence="7">
    <location>
        <begin position="334"/>
        <end position="352"/>
    </location>
</feature>
<comment type="similarity">
    <text evidence="2">Belongs to the acyltransferase 3 family.</text>
</comment>
<reference evidence="9" key="1">
    <citation type="submission" date="2022-12" db="EMBL/GenBank/DDBJ databases">
        <title>Genome sequence of HCMS5-2.</title>
        <authorList>
            <person name="Woo H."/>
        </authorList>
    </citation>
    <scope>NUCLEOTIDE SEQUENCE</scope>
    <source>
        <strain evidence="9">HCMS5-2</strain>
    </source>
</reference>
<keyword evidence="9" id="KW-0808">Transferase</keyword>
<dbReference type="GO" id="GO:0016746">
    <property type="term" value="F:acyltransferase activity"/>
    <property type="evidence" value="ECO:0007669"/>
    <property type="project" value="UniProtKB-KW"/>
</dbReference>
<dbReference type="PANTHER" id="PTHR40074:SF2">
    <property type="entry name" value="O-ACETYLTRANSFERASE WECH"/>
    <property type="match status" value="1"/>
</dbReference>
<keyword evidence="9" id="KW-0012">Acyltransferase</keyword>
<feature type="transmembrane region" description="Helical" evidence="7">
    <location>
        <begin position="61"/>
        <end position="78"/>
    </location>
</feature>
<feature type="transmembrane region" description="Helical" evidence="7">
    <location>
        <begin position="228"/>
        <end position="250"/>
    </location>
</feature>
<keyword evidence="3" id="KW-1003">Cell membrane</keyword>
<keyword evidence="4 7" id="KW-0812">Transmembrane</keyword>
<feature type="transmembrane region" description="Helical" evidence="7">
    <location>
        <begin position="21"/>
        <end position="41"/>
    </location>
</feature>
<proteinExistence type="inferred from homology"/>
<dbReference type="InterPro" id="IPR002656">
    <property type="entry name" value="Acyl_transf_3_dom"/>
</dbReference>
<feature type="transmembrane region" description="Helical" evidence="7">
    <location>
        <begin position="296"/>
        <end position="314"/>
    </location>
</feature>
<dbReference type="Proteomes" id="UP001144347">
    <property type="component" value="Unassembled WGS sequence"/>
</dbReference>
<evidence type="ECO:0000256" key="4">
    <source>
        <dbReference type="ARBA" id="ARBA00022692"/>
    </source>
</evidence>
<evidence type="ECO:0000256" key="1">
    <source>
        <dbReference type="ARBA" id="ARBA00004651"/>
    </source>
</evidence>
<evidence type="ECO:0000256" key="5">
    <source>
        <dbReference type="ARBA" id="ARBA00022989"/>
    </source>
</evidence>
<feature type="domain" description="Acyltransferase 3" evidence="8">
    <location>
        <begin position="17"/>
        <end position="346"/>
    </location>
</feature>
<dbReference type="PANTHER" id="PTHR40074">
    <property type="entry name" value="O-ACETYLTRANSFERASE WECH"/>
    <property type="match status" value="1"/>
</dbReference>
<keyword evidence="5 7" id="KW-1133">Transmembrane helix</keyword>
<evidence type="ECO:0000256" key="7">
    <source>
        <dbReference type="SAM" id="Phobius"/>
    </source>
</evidence>
<comment type="caution">
    <text evidence="9">The sequence shown here is derived from an EMBL/GenBank/DDBJ whole genome shotgun (WGS) entry which is preliminary data.</text>
</comment>
<keyword evidence="6 7" id="KW-0472">Membrane</keyword>
<feature type="transmembrane region" description="Helical" evidence="7">
    <location>
        <begin position="98"/>
        <end position="118"/>
    </location>
</feature>